<keyword evidence="1" id="KW-0732">Signal</keyword>
<dbReference type="RefSeq" id="WP_207336580.1">
    <property type="nucleotide sequence ID" value="NZ_JAFMYU010000013.1"/>
</dbReference>
<name>A0A939G7V1_9BACT</name>
<keyword evidence="3" id="KW-1185">Reference proteome</keyword>
<comment type="caution">
    <text evidence="2">The sequence shown here is derived from an EMBL/GenBank/DDBJ whole genome shotgun (WGS) entry which is preliminary data.</text>
</comment>
<dbReference type="AlphaFoldDB" id="A0A939G7V1"/>
<evidence type="ECO:0000313" key="2">
    <source>
        <dbReference type="EMBL" id="MBO0932615.1"/>
    </source>
</evidence>
<dbReference type="EMBL" id="JAFMYU010000013">
    <property type="protein sequence ID" value="MBO0932615.1"/>
    <property type="molecule type" value="Genomic_DNA"/>
</dbReference>
<protein>
    <submittedName>
        <fullName evidence="2">Gliding motility-associated C-terminal domain-containing protein</fullName>
    </submittedName>
</protein>
<feature type="signal peptide" evidence="1">
    <location>
        <begin position="1"/>
        <end position="21"/>
    </location>
</feature>
<dbReference type="Pfam" id="PF13585">
    <property type="entry name" value="CHU_C"/>
    <property type="match status" value="1"/>
</dbReference>
<reference evidence="2 3" key="1">
    <citation type="submission" date="2021-03" db="EMBL/GenBank/DDBJ databases">
        <title>Fibrella sp. HMF5036 genome sequencing and assembly.</title>
        <authorList>
            <person name="Kang H."/>
            <person name="Kim H."/>
            <person name="Bae S."/>
            <person name="Joh K."/>
        </authorList>
    </citation>
    <scope>NUCLEOTIDE SEQUENCE [LARGE SCALE GENOMIC DNA]</scope>
    <source>
        <strain evidence="2 3">HMF5036</strain>
    </source>
</reference>
<accession>A0A939G7V1</accession>
<gene>
    <name evidence="2" type="ORF">J2I48_16520</name>
</gene>
<proteinExistence type="predicted"/>
<evidence type="ECO:0000256" key="1">
    <source>
        <dbReference type="SAM" id="SignalP"/>
    </source>
</evidence>
<feature type="chain" id="PRO_5037919725" evidence="1">
    <location>
        <begin position="22"/>
        <end position="291"/>
    </location>
</feature>
<organism evidence="2 3">
    <name type="scientific">Fibrella aquatilis</name>
    <dbReference type="NCBI Taxonomy" id="2817059"/>
    <lineage>
        <taxon>Bacteria</taxon>
        <taxon>Pseudomonadati</taxon>
        <taxon>Bacteroidota</taxon>
        <taxon>Cytophagia</taxon>
        <taxon>Cytophagales</taxon>
        <taxon>Spirosomataceae</taxon>
        <taxon>Fibrella</taxon>
    </lineage>
</organism>
<dbReference type="NCBIfam" id="TIGR04131">
    <property type="entry name" value="Bac_Flav_CTERM"/>
    <property type="match status" value="1"/>
</dbReference>
<dbReference type="InterPro" id="IPR026341">
    <property type="entry name" value="T9SS_type_B"/>
</dbReference>
<dbReference type="Proteomes" id="UP000664795">
    <property type="component" value="Unassembled WGS sequence"/>
</dbReference>
<evidence type="ECO:0000313" key="3">
    <source>
        <dbReference type="Proteomes" id="UP000664795"/>
    </source>
</evidence>
<sequence length="291" mass="32156">MNKRTYFLLALLLLWGAVAWAQPGQYELRLTTQAIDCATQKAQVNVQIRAAGQQAFYLGNANFRLRYDTRAFAHPVLLNQLNLRARQGDDAHTLTGSVESGMAGIVSLNVFYSGNGIDMQLTDNQWTGIATLQFDLMNRTDDALALTWQTDKQFPKTVLEEVLPAAMGNDYTTRSARAAGVYYSLNLGPFSAVCPNEAAVRPVTDALFVPEGFSPNGDGVNDRFEIKNLGGLSARVKVYNRYGTVVFSDDDYKNTWDGTLANGQPTPDGTYYYAVDLSDGRSLIRYMTIAR</sequence>